<keyword evidence="5" id="KW-1185">Reference proteome</keyword>
<dbReference type="Proteomes" id="UP000616724">
    <property type="component" value="Unassembled WGS sequence"/>
</dbReference>
<evidence type="ECO:0000313" key="5">
    <source>
        <dbReference type="Proteomes" id="UP000616724"/>
    </source>
</evidence>
<dbReference type="CDD" id="cd04301">
    <property type="entry name" value="NAT_SF"/>
    <property type="match status" value="1"/>
</dbReference>
<evidence type="ECO:0000259" key="3">
    <source>
        <dbReference type="PROSITE" id="PS51186"/>
    </source>
</evidence>
<dbReference type="PANTHER" id="PTHR43877">
    <property type="entry name" value="AMINOALKYLPHOSPHONATE N-ACETYLTRANSFERASE-RELATED-RELATED"/>
    <property type="match status" value="1"/>
</dbReference>
<proteinExistence type="predicted"/>
<dbReference type="SUPFAM" id="SSF55729">
    <property type="entry name" value="Acyl-CoA N-acyltransferases (Nat)"/>
    <property type="match status" value="1"/>
</dbReference>
<dbReference type="GO" id="GO:0016747">
    <property type="term" value="F:acyltransferase activity, transferring groups other than amino-acyl groups"/>
    <property type="evidence" value="ECO:0007669"/>
    <property type="project" value="InterPro"/>
</dbReference>
<comment type="caution">
    <text evidence="4">The sequence shown here is derived from an EMBL/GenBank/DDBJ whole genome shotgun (WGS) entry which is preliminary data.</text>
</comment>
<reference evidence="4 5" key="1">
    <citation type="submission" date="2021-01" db="EMBL/GenBank/DDBJ databases">
        <title>Whole genome shotgun sequence of Planobispora longispora NBRC 13918.</title>
        <authorList>
            <person name="Komaki H."/>
            <person name="Tamura T."/>
        </authorList>
    </citation>
    <scope>NUCLEOTIDE SEQUENCE [LARGE SCALE GENOMIC DNA]</scope>
    <source>
        <strain evidence="4 5">NBRC 13918</strain>
    </source>
</reference>
<dbReference type="InterPro" id="IPR016181">
    <property type="entry name" value="Acyl_CoA_acyltransferase"/>
</dbReference>
<evidence type="ECO:0000313" key="4">
    <source>
        <dbReference type="EMBL" id="GIH78813.1"/>
    </source>
</evidence>
<dbReference type="EMBL" id="BOOH01000044">
    <property type="protein sequence ID" value="GIH78813.1"/>
    <property type="molecule type" value="Genomic_DNA"/>
</dbReference>
<dbReference type="PANTHER" id="PTHR43877:SF5">
    <property type="entry name" value="BLL8307 PROTEIN"/>
    <property type="match status" value="1"/>
</dbReference>
<dbReference type="InterPro" id="IPR050832">
    <property type="entry name" value="Bact_Acetyltransf"/>
</dbReference>
<keyword evidence="1" id="KW-0808">Transferase</keyword>
<feature type="domain" description="N-acetyltransferase" evidence="3">
    <location>
        <begin position="4"/>
        <end position="156"/>
    </location>
</feature>
<evidence type="ECO:0000256" key="2">
    <source>
        <dbReference type="ARBA" id="ARBA00023315"/>
    </source>
</evidence>
<organism evidence="4 5">
    <name type="scientific">Planobispora longispora</name>
    <dbReference type="NCBI Taxonomy" id="28887"/>
    <lineage>
        <taxon>Bacteria</taxon>
        <taxon>Bacillati</taxon>
        <taxon>Actinomycetota</taxon>
        <taxon>Actinomycetes</taxon>
        <taxon>Streptosporangiales</taxon>
        <taxon>Streptosporangiaceae</taxon>
        <taxon>Planobispora</taxon>
    </lineage>
</organism>
<name>A0A8J3W7N8_9ACTN</name>
<evidence type="ECO:0000256" key="1">
    <source>
        <dbReference type="ARBA" id="ARBA00022679"/>
    </source>
</evidence>
<protein>
    <submittedName>
        <fullName evidence="4">GNAT family N-acetyltransferase</fullName>
    </submittedName>
</protein>
<dbReference type="AlphaFoldDB" id="A0A8J3W7N8"/>
<gene>
    <name evidence="4" type="ORF">Plo01_52420</name>
</gene>
<dbReference type="Pfam" id="PF00583">
    <property type="entry name" value="Acetyltransf_1"/>
    <property type="match status" value="1"/>
</dbReference>
<dbReference type="RefSeq" id="WP_203893310.1">
    <property type="nucleotide sequence ID" value="NZ_BOOH01000044.1"/>
</dbReference>
<dbReference type="Gene3D" id="3.40.630.30">
    <property type="match status" value="1"/>
</dbReference>
<accession>A0A8J3W7N8</accession>
<dbReference type="PROSITE" id="PS51186">
    <property type="entry name" value="GNAT"/>
    <property type="match status" value="1"/>
</dbReference>
<dbReference type="InterPro" id="IPR000182">
    <property type="entry name" value="GNAT_dom"/>
</dbReference>
<sequence>MSDLEIRRYRWSDLDSVWALHQICLAQVGLAPGDGVWYDDDFPRINEIYLADRGEFLVGEVAGRVVAMGGIRRVDDETAEMCRLRVHPEFQRRRYGARMVSTLEIRALELGYLRLRGDTTLNQSAAIELYRKYGWHEVRREVRGGCVVIYGEKELIEAMSVSPT</sequence>
<keyword evidence="2" id="KW-0012">Acyltransferase</keyword>